<dbReference type="AlphaFoldDB" id="A0A8R1IB93"/>
<dbReference type="EnsemblMetazoa" id="CJA32391.1">
    <property type="protein sequence ID" value="CJA32391.1"/>
    <property type="gene ID" value="WBGene00208238"/>
</dbReference>
<evidence type="ECO:0000256" key="1">
    <source>
        <dbReference type="SAM" id="SignalP"/>
    </source>
</evidence>
<keyword evidence="1" id="KW-0732">Signal</keyword>
<evidence type="ECO:0000313" key="2">
    <source>
        <dbReference type="EnsemblMetazoa" id="CJA32391.1"/>
    </source>
</evidence>
<name>A0A8R1IB93_CAEJA</name>
<keyword evidence="3" id="KW-1185">Reference proteome</keyword>
<feature type="signal peptide" evidence="1">
    <location>
        <begin position="1"/>
        <end position="19"/>
    </location>
</feature>
<sequence length="98" mass="10769">MNFTFTLIAFALLFSIVESVRQERPQTGGSLSNFLDGNNLKNLLAKSKEGNSELTLDKIANLMKKLNITLPPVSDKSSSVDAVLNEIKSIEKSEKAKQ</sequence>
<organism evidence="2 3">
    <name type="scientific">Caenorhabditis japonica</name>
    <dbReference type="NCBI Taxonomy" id="281687"/>
    <lineage>
        <taxon>Eukaryota</taxon>
        <taxon>Metazoa</taxon>
        <taxon>Ecdysozoa</taxon>
        <taxon>Nematoda</taxon>
        <taxon>Chromadorea</taxon>
        <taxon>Rhabditida</taxon>
        <taxon>Rhabditina</taxon>
        <taxon>Rhabditomorpha</taxon>
        <taxon>Rhabditoidea</taxon>
        <taxon>Rhabditidae</taxon>
        <taxon>Peloderinae</taxon>
        <taxon>Caenorhabditis</taxon>
    </lineage>
</organism>
<proteinExistence type="predicted"/>
<dbReference type="Proteomes" id="UP000005237">
    <property type="component" value="Unassembled WGS sequence"/>
</dbReference>
<feature type="chain" id="PRO_5035746288" evidence="1">
    <location>
        <begin position="20"/>
        <end position="98"/>
    </location>
</feature>
<reference evidence="2" key="2">
    <citation type="submission" date="2022-06" db="UniProtKB">
        <authorList>
            <consortium name="EnsemblMetazoa"/>
        </authorList>
    </citation>
    <scope>IDENTIFICATION</scope>
    <source>
        <strain evidence="2">DF5081</strain>
    </source>
</reference>
<reference evidence="3" key="1">
    <citation type="submission" date="2010-08" db="EMBL/GenBank/DDBJ databases">
        <authorList>
            <consortium name="Caenorhabditis japonica Sequencing Consortium"/>
            <person name="Wilson R.K."/>
        </authorList>
    </citation>
    <scope>NUCLEOTIDE SEQUENCE [LARGE SCALE GENOMIC DNA]</scope>
    <source>
        <strain evidence="3">DF5081</strain>
    </source>
</reference>
<accession>A0A8R1IB93</accession>
<evidence type="ECO:0000313" key="3">
    <source>
        <dbReference type="Proteomes" id="UP000005237"/>
    </source>
</evidence>
<protein>
    <submittedName>
        <fullName evidence="2">Uncharacterized protein</fullName>
    </submittedName>
</protein>